<dbReference type="Proteomes" id="UP000298513">
    <property type="component" value="Unassembled WGS sequence"/>
</dbReference>
<comment type="caution">
    <text evidence="1">The sequence shown here is derived from an EMBL/GenBank/DDBJ whole genome shotgun (WGS) entry which is preliminary data.</text>
</comment>
<proteinExistence type="predicted"/>
<sequence length="785" mass="86208">MADEFRFVALRAFARPPRLLVVVPYVEAEWVHWAAAGLGALSQVWGGCAGAVVPASVVAHPSLADLMRRMQPDHVLAYTPSGATVEAIRPGVIDQMVGDLEGEARVQSEAFVRAEPWHHLEALEVEQAAAGLRERLGVNATPEMAQETHLFDDPARARLTALTDVGIRPVLGVPFPLVSTPSALAYAARVGVDLDGAAADSRIPEEARWQEGVTQQASTSLLDWLHPSSPQDTLAMLDPTAARCARLERDRFQAEPVVVLGDRPEDFALAQLANLVHGPCMWVPWPDPSAMTITGRFPRWRGTGLPRVTSASMPPAEVEARMHTMWERRPRAFVDGEEVDNKAFECVPVNDLRTSGQSLYVHDQAWDLPRSLPATILPDGSLEASLGLPAEVPPGLDPTRDKWQVLLVAADHPVPPHRVLTGEALYAQRSNPWETFVRAADGGITYSSHRFDFVPKGASLAGTLAAPRLRWPSLPSLLAMAAAPHPVQSSPAGKRTAVAQRLLGSRTALENLADGPGWDLLKTFLPRQQHPSQPKDAWWALKTSVVMSFRALAATPTKPEWTTLQRRAQVDEWTRQGVLRRGLALGCQECPAFEFYPLEEVTQHYRCRRCSADNELIHERWKTDTSEPEWYYELHPAIAELIDKNADVPLQATRHLRQQARGMRLLVGAEFEILRDGQPFVEIDFALAGADEIWLGEAKKGPALGENHRDIKRELGKLLNGCKTVAAHRLILATAAPQWNTATTTVARQELHGLHTAGKYTPDIYLLSAVGTAAPTLELLTPAQT</sequence>
<protein>
    <submittedName>
        <fullName evidence="1">Uncharacterized protein</fullName>
    </submittedName>
</protein>
<accession>A0A4Z1CYT3</accession>
<dbReference type="RefSeq" id="WP_135794518.1">
    <property type="nucleotide sequence ID" value="NZ_BNBQ01000016.1"/>
</dbReference>
<reference evidence="1 2" key="1">
    <citation type="submission" date="2019-04" db="EMBL/GenBank/DDBJ databases">
        <title>Streptomyces sp. nov. Bv016 isolated from bark of Buahinia variegata.</title>
        <authorList>
            <person name="Kanchanasin P."/>
            <person name="Tanasupawat S."/>
            <person name="Yuki M."/>
            <person name="Kudo T."/>
        </authorList>
    </citation>
    <scope>NUCLEOTIDE SEQUENCE [LARGE SCALE GENOMIC DNA]</scope>
    <source>
        <strain evidence="1 2">JCM 4765</strain>
    </source>
</reference>
<name>A0A4Z1CYT3_STRGP</name>
<organism evidence="1 2">
    <name type="scientific">Streptomyces griseoluteus</name>
    <dbReference type="NCBI Taxonomy" id="29306"/>
    <lineage>
        <taxon>Bacteria</taxon>
        <taxon>Bacillati</taxon>
        <taxon>Actinomycetota</taxon>
        <taxon>Actinomycetes</taxon>
        <taxon>Kitasatosporales</taxon>
        <taxon>Streptomycetaceae</taxon>
        <taxon>Streptomyces</taxon>
    </lineage>
</organism>
<evidence type="ECO:0000313" key="1">
    <source>
        <dbReference type="EMBL" id="TGN74260.1"/>
    </source>
</evidence>
<dbReference type="GeneID" id="91534474"/>
<dbReference type="AlphaFoldDB" id="A0A4Z1CYT3"/>
<evidence type="ECO:0000313" key="2">
    <source>
        <dbReference type="Proteomes" id="UP000298513"/>
    </source>
</evidence>
<keyword evidence="2" id="KW-1185">Reference proteome</keyword>
<gene>
    <name evidence="1" type="ORF">E5082_30845</name>
</gene>
<dbReference type="EMBL" id="SRRU01000016">
    <property type="protein sequence ID" value="TGN74260.1"/>
    <property type="molecule type" value="Genomic_DNA"/>
</dbReference>